<feature type="transmembrane region" description="Helical" evidence="1">
    <location>
        <begin position="65"/>
        <end position="82"/>
    </location>
</feature>
<proteinExistence type="predicted"/>
<keyword evidence="1" id="KW-0472">Membrane</keyword>
<keyword evidence="1" id="KW-0812">Transmembrane</keyword>
<dbReference type="Proteomes" id="UP000239735">
    <property type="component" value="Unassembled WGS sequence"/>
</dbReference>
<evidence type="ECO:0000313" key="3">
    <source>
        <dbReference type="Proteomes" id="UP000239735"/>
    </source>
</evidence>
<name>A0A2N9L431_9BACT</name>
<keyword evidence="1" id="KW-1133">Transmembrane helix</keyword>
<accession>A0A2N9L431</accession>
<protein>
    <submittedName>
        <fullName evidence="2">Uncharacterized protein</fullName>
    </submittedName>
</protein>
<feature type="transmembrane region" description="Helical" evidence="1">
    <location>
        <begin position="6"/>
        <end position="25"/>
    </location>
</feature>
<reference evidence="3" key="1">
    <citation type="submission" date="2018-02" db="EMBL/GenBank/DDBJ databases">
        <authorList>
            <person name="Hausmann B."/>
        </authorList>
    </citation>
    <scope>NUCLEOTIDE SEQUENCE [LARGE SCALE GENOMIC DNA]</scope>
    <source>
        <strain evidence="3">Peat soil MAG SbA5</strain>
    </source>
</reference>
<dbReference type="AlphaFoldDB" id="A0A2N9L431"/>
<sequence length="207" mass="24152">MWALGLLFFYLFYRVAIVYYLGMYFKPSLKRPMGSIYRWFHPTVITVSVVLFLASVFFFFLTNPWLVIVPFPLTAIFLYAFVDRVNRQRQQMLEKAVEIQVTMEREGRPQSEIDKAVYLGVTGEVYPLETDCAEPGLSELKSFMLYCVLSRTMGFDAHEELSEKIRREGMGKHYVSESDKIEAAIDALYAKKVKEHEAYESFRKARS</sequence>
<evidence type="ECO:0000313" key="2">
    <source>
        <dbReference type="EMBL" id="SPE17981.1"/>
    </source>
</evidence>
<organism evidence="2 3">
    <name type="scientific">Candidatus Sulfuritelmatomonas gaucii</name>
    <dbReference type="NCBI Taxonomy" id="2043161"/>
    <lineage>
        <taxon>Bacteria</taxon>
        <taxon>Pseudomonadati</taxon>
        <taxon>Acidobacteriota</taxon>
        <taxon>Terriglobia</taxon>
        <taxon>Terriglobales</taxon>
        <taxon>Acidobacteriaceae</taxon>
        <taxon>Candidatus Sulfuritelmatomonas</taxon>
    </lineage>
</organism>
<evidence type="ECO:0000256" key="1">
    <source>
        <dbReference type="SAM" id="Phobius"/>
    </source>
</evidence>
<gene>
    <name evidence="2" type="ORF">SBA5_120057</name>
</gene>
<feature type="transmembrane region" description="Helical" evidence="1">
    <location>
        <begin position="37"/>
        <end position="59"/>
    </location>
</feature>
<dbReference type="EMBL" id="OKRB01000024">
    <property type="protein sequence ID" value="SPE17981.1"/>
    <property type="molecule type" value="Genomic_DNA"/>
</dbReference>